<proteinExistence type="predicted"/>
<evidence type="ECO:0000313" key="2">
    <source>
        <dbReference type="EMBL" id="EKG09480.1"/>
    </source>
</evidence>
<dbReference type="VEuPathDB" id="FungiDB:MPH_13475"/>
<evidence type="ECO:0000313" key="3">
    <source>
        <dbReference type="Proteomes" id="UP000007129"/>
    </source>
</evidence>
<dbReference type="AlphaFoldDB" id="K2RYH0"/>
<keyword evidence="1" id="KW-0732">Signal</keyword>
<sequence length="79" mass="8693">MAAVVGLFSFLLTQISGHNYRLTGPHVTIAGDNPHFNEVRAARVQRHVNGKCTQASSEGYCRFTMYVVPVGGSRRRSTL</sequence>
<accession>K2RYH0</accession>
<gene>
    <name evidence="2" type="ORF">MPH_13475</name>
</gene>
<dbReference type="InParanoid" id="K2RYH0"/>
<name>K2RYH0_MACPH</name>
<evidence type="ECO:0000256" key="1">
    <source>
        <dbReference type="SAM" id="SignalP"/>
    </source>
</evidence>
<dbReference type="HOGENOM" id="CLU_2606482_0_0_1"/>
<dbReference type="Proteomes" id="UP000007129">
    <property type="component" value="Unassembled WGS sequence"/>
</dbReference>
<comment type="caution">
    <text evidence="2">The sequence shown here is derived from an EMBL/GenBank/DDBJ whole genome shotgun (WGS) entry which is preliminary data.</text>
</comment>
<reference evidence="2 3" key="1">
    <citation type="journal article" date="2012" name="BMC Genomics">
        <title>Tools to kill: Genome of one of the most destructive plant pathogenic fungi Macrophomina phaseolina.</title>
        <authorList>
            <person name="Islam M.S."/>
            <person name="Haque M.S."/>
            <person name="Islam M.M."/>
            <person name="Emdad E.M."/>
            <person name="Halim A."/>
            <person name="Hossen Q.M.M."/>
            <person name="Hossain M.Z."/>
            <person name="Ahmed B."/>
            <person name="Rahim S."/>
            <person name="Rahman M.S."/>
            <person name="Alam M.M."/>
            <person name="Hou S."/>
            <person name="Wan X."/>
            <person name="Saito J.A."/>
            <person name="Alam M."/>
        </authorList>
    </citation>
    <scope>NUCLEOTIDE SEQUENCE [LARGE SCALE GENOMIC DNA]</scope>
    <source>
        <strain evidence="2 3">MS6</strain>
    </source>
</reference>
<organism evidence="2 3">
    <name type="scientific">Macrophomina phaseolina (strain MS6)</name>
    <name type="common">Charcoal rot fungus</name>
    <dbReference type="NCBI Taxonomy" id="1126212"/>
    <lineage>
        <taxon>Eukaryota</taxon>
        <taxon>Fungi</taxon>
        <taxon>Dikarya</taxon>
        <taxon>Ascomycota</taxon>
        <taxon>Pezizomycotina</taxon>
        <taxon>Dothideomycetes</taxon>
        <taxon>Dothideomycetes incertae sedis</taxon>
        <taxon>Botryosphaeriales</taxon>
        <taxon>Botryosphaeriaceae</taxon>
        <taxon>Macrophomina</taxon>
    </lineage>
</organism>
<feature type="chain" id="PRO_5003867140" description="Secreted protein" evidence="1">
    <location>
        <begin position="18"/>
        <end position="79"/>
    </location>
</feature>
<feature type="signal peptide" evidence="1">
    <location>
        <begin position="1"/>
        <end position="17"/>
    </location>
</feature>
<evidence type="ECO:0008006" key="4">
    <source>
        <dbReference type="Google" id="ProtNLM"/>
    </source>
</evidence>
<dbReference type="EMBL" id="AHHD01000644">
    <property type="protein sequence ID" value="EKG09480.1"/>
    <property type="molecule type" value="Genomic_DNA"/>
</dbReference>
<protein>
    <recommendedName>
        <fullName evidence="4">Secreted protein</fullName>
    </recommendedName>
</protein>